<protein>
    <submittedName>
        <fullName evidence="1">Uncharacterized protein</fullName>
    </submittedName>
</protein>
<dbReference type="AlphaFoldDB" id="A0A2H3KU98"/>
<organism evidence="1 2">
    <name type="scientific">Flavobacterium branchiophilum</name>
    <dbReference type="NCBI Taxonomy" id="55197"/>
    <lineage>
        <taxon>Bacteria</taxon>
        <taxon>Pseudomonadati</taxon>
        <taxon>Bacteroidota</taxon>
        <taxon>Flavobacteriia</taxon>
        <taxon>Flavobacteriales</taxon>
        <taxon>Flavobacteriaceae</taxon>
        <taxon>Flavobacterium</taxon>
    </lineage>
</organism>
<dbReference type="RefSeq" id="WP_097553428.1">
    <property type="nucleotide sequence ID" value="NZ_PCMW01000014.1"/>
</dbReference>
<evidence type="ECO:0000313" key="1">
    <source>
        <dbReference type="EMBL" id="PDS26483.1"/>
    </source>
</evidence>
<name>A0A2H3KU98_9FLAO</name>
<gene>
    <name evidence="1" type="ORF">B0A77_02385</name>
</gene>
<evidence type="ECO:0000313" key="2">
    <source>
        <dbReference type="Proteomes" id="UP000220828"/>
    </source>
</evidence>
<proteinExistence type="predicted"/>
<comment type="caution">
    <text evidence="1">The sequence shown here is derived from an EMBL/GenBank/DDBJ whole genome shotgun (WGS) entry which is preliminary data.</text>
</comment>
<reference evidence="1 2" key="1">
    <citation type="submission" date="2017-09" db="EMBL/GenBank/DDBJ databases">
        <title>Whole genomes of Flavobacteriaceae.</title>
        <authorList>
            <person name="Stine C."/>
            <person name="Li C."/>
            <person name="Tadesse D."/>
        </authorList>
    </citation>
    <scope>NUCLEOTIDE SEQUENCE [LARGE SCALE GENOMIC DNA]</scope>
    <source>
        <strain evidence="1 2">ATCC 35036</strain>
    </source>
</reference>
<dbReference type="Proteomes" id="UP000220828">
    <property type="component" value="Unassembled WGS sequence"/>
</dbReference>
<sequence>MKIIKNSSNWIEIRSDSDILDCFFQPIGIFVSDHPRVPTQVLVSKTPSNQDEQESIVIDASLVTNIGGVAFSGDRQALKNALVLLFNVGGSAGSSGSSKIVDVGVDVICDNIKIRLSPTTMRSLEIATLSGTLKITGSAICCYNSAAMVSATFENKTINTNYQLVIGGWSLGFAGNIQEVFMFDSLSKKSYRITLIIGSGYLQNQIIIERLN</sequence>
<dbReference type="EMBL" id="PCMW01000014">
    <property type="protein sequence ID" value="PDS26483.1"/>
    <property type="molecule type" value="Genomic_DNA"/>
</dbReference>
<dbReference type="OrthoDB" id="1454149at2"/>
<accession>A0A2H3KU98</accession>